<feature type="compositionally biased region" description="Basic and acidic residues" evidence="1">
    <location>
        <begin position="1"/>
        <end position="25"/>
    </location>
</feature>
<dbReference type="AlphaFoldDB" id="A0A8T1VUI1"/>
<comment type="caution">
    <text evidence="2">The sequence shown here is derived from an EMBL/GenBank/DDBJ whole genome shotgun (WGS) entry which is preliminary data.</text>
</comment>
<evidence type="ECO:0000256" key="1">
    <source>
        <dbReference type="SAM" id="MobiDB-lite"/>
    </source>
</evidence>
<organism evidence="2 3">
    <name type="scientific">Phytophthora pseudosyringae</name>
    <dbReference type="NCBI Taxonomy" id="221518"/>
    <lineage>
        <taxon>Eukaryota</taxon>
        <taxon>Sar</taxon>
        <taxon>Stramenopiles</taxon>
        <taxon>Oomycota</taxon>
        <taxon>Peronosporomycetes</taxon>
        <taxon>Peronosporales</taxon>
        <taxon>Peronosporaceae</taxon>
        <taxon>Phytophthora</taxon>
    </lineage>
</organism>
<protein>
    <submittedName>
        <fullName evidence="2">Leucine-rich repeat serine/threonine-protein kinase 2</fullName>
    </submittedName>
</protein>
<feature type="compositionally biased region" description="Basic and acidic residues" evidence="1">
    <location>
        <begin position="67"/>
        <end position="78"/>
    </location>
</feature>
<accession>A0A8T1VUI1</accession>
<proteinExistence type="predicted"/>
<feature type="region of interest" description="Disordered" evidence="1">
    <location>
        <begin position="1"/>
        <end position="92"/>
    </location>
</feature>
<keyword evidence="2" id="KW-0808">Transferase</keyword>
<reference evidence="2" key="1">
    <citation type="submission" date="2021-02" db="EMBL/GenBank/DDBJ databases">
        <authorList>
            <person name="Palmer J.M."/>
        </authorList>
    </citation>
    <scope>NUCLEOTIDE SEQUENCE</scope>
    <source>
        <strain evidence="2">SCRP734</strain>
    </source>
</reference>
<dbReference type="EMBL" id="JAGDFM010000170">
    <property type="protein sequence ID" value="KAG7383663.1"/>
    <property type="molecule type" value="Genomic_DNA"/>
</dbReference>
<keyword evidence="3" id="KW-1185">Reference proteome</keyword>
<evidence type="ECO:0000313" key="3">
    <source>
        <dbReference type="Proteomes" id="UP000694044"/>
    </source>
</evidence>
<dbReference type="GO" id="GO:0016301">
    <property type="term" value="F:kinase activity"/>
    <property type="evidence" value="ECO:0007669"/>
    <property type="project" value="UniProtKB-KW"/>
</dbReference>
<name>A0A8T1VUI1_9STRA</name>
<evidence type="ECO:0000313" key="2">
    <source>
        <dbReference type="EMBL" id="KAG7383663.1"/>
    </source>
</evidence>
<dbReference type="Proteomes" id="UP000694044">
    <property type="component" value="Unassembled WGS sequence"/>
</dbReference>
<keyword evidence="2" id="KW-0418">Kinase</keyword>
<sequence length="207" mass="23299">MPAHSPIDRAKMDTLQEPWDLRVDEPTWNGSDGGVGTPTYSQTSDSEGTSESDSDLLSLFAQPEPNHPTREKRFDRGGRPFPYTRSKTRWRKRPSDEIKYLRGQLVELQTLKTALGNPDTKSIQRTGPRVSGVDEHTEALRKLHEEEDHSQKLDAALAENRKLHAMVAGRFQVAKALQDAIDEHVRLRAQKVYCSDGAAVPNELIFV</sequence>
<gene>
    <name evidence="2" type="primary">LRRK2_11</name>
    <name evidence="2" type="ORF">PHYPSEUDO_003467</name>
</gene>
<dbReference type="OrthoDB" id="122055at2759"/>